<feature type="transmembrane region" description="Helical" evidence="1">
    <location>
        <begin position="99"/>
        <end position="121"/>
    </location>
</feature>
<feature type="transmembrane region" description="Helical" evidence="1">
    <location>
        <begin position="21"/>
        <end position="41"/>
    </location>
</feature>
<sequence>MDGAAPVFDAWYAFQDWLRPYLAGPTLAMALAGLGLGTLMIVLGRRLAPLLSAVTGGTIAALIAIEADTGMTGAAVAGIVAGSLSILLTPVYGAVLAGGIVYGALWLTGLPAILGLVLGGLTTAAALRYPARAVMVATPIAGAVFAATGLNHAMGLAGFGEMEMGFSPASMLLSLWDSLTGGGVTPLDWTRLAILFGGVAIGIPVQFGDWIATKRRPVVDEREAAFR</sequence>
<evidence type="ECO:0000256" key="1">
    <source>
        <dbReference type="SAM" id="Phobius"/>
    </source>
</evidence>
<dbReference type="Proteomes" id="UP001595379">
    <property type="component" value="Unassembled WGS sequence"/>
</dbReference>
<dbReference type="RefSeq" id="WP_343165277.1">
    <property type="nucleotide sequence ID" value="NZ_JBHRSV010000031.1"/>
</dbReference>
<accession>A0ABV7A199</accession>
<keyword evidence="1" id="KW-0472">Membrane</keyword>
<feature type="transmembrane region" description="Helical" evidence="1">
    <location>
        <begin position="72"/>
        <end position="93"/>
    </location>
</feature>
<evidence type="ECO:0000313" key="2">
    <source>
        <dbReference type="EMBL" id="MFC2927435.1"/>
    </source>
</evidence>
<reference evidence="3" key="1">
    <citation type="journal article" date="2019" name="Int. J. Syst. Evol. Microbiol.">
        <title>The Global Catalogue of Microorganisms (GCM) 10K type strain sequencing project: providing services to taxonomists for standard genome sequencing and annotation.</title>
        <authorList>
            <consortium name="The Broad Institute Genomics Platform"/>
            <consortium name="The Broad Institute Genome Sequencing Center for Infectious Disease"/>
            <person name="Wu L."/>
            <person name="Ma J."/>
        </authorList>
    </citation>
    <scope>NUCLEOTIDE SEQUENCE [LARGE SCALE GENOMIC DNA]</scope>
    <source>
        <strain evidence="3">KCTC 52487</strain>
    </source>
</reference>
<evidence type="ECO:0008006" key="4">
    <source>
        <dbReference type="Google" id="ProtNLM"/>
    </source>
</evidence>
<gene>
    <name evidence="2" type="ORF">ACFOOR_15110</name>
</gene>
<organism evidence="2 3">
    <name type="scientific">Hyphobacterium vulgare</name>
    <dbReference type="NCBI Taxonomy" id="1736751"/>
    <lineage>
        <taxon>Bacteria</taxon>
        <taxon>Pseudomonadati</taxon>
        <taxon>Pseudomonadota</taxon>
        <taxon>Alphaproteobacteria</taxon>
        <taxon>Maricaulales</taxon>
        <taxon>Maricaulaceae</taxon>
        <taxon>Hyphobacterium</taxon>
    </lineage>
</organism>
<comment type="caution">
    <text evidence="2">The sequence shown here is derived from an EMBL/GenBank/DDBJ whole genome shotgun (WGS) entry which is preliminary data.</text>
</comment>
<keyword evidence="1" id="KW-0812">Transmembrane</keyword>
<name>A0ABV7A199_9PROT</name>
<feature type="transmembrane region" description="Helical" evidence="1">
    <location>
        <begin position="47"/>
        <end position="65"/>
    </location>
</feature>
<protein>
    <recommendedName>
        <fullName evidence="4">DUF4203 domain-containing protein</fullName>
    </recommendedName>
</protein>
<dbReference type="EMBL" id="JBHRSV010000031">
    <property type="protein sequence ID" value="MFC2927435.1"/>
    <property type="molecule type" value="Genomic_DNA"/>
</dbReference>
<evidence type="ECO:0000313" key="3">
    <source>
        <dbReference type="Proteomes" id="UP001595379"/>
    </source>
</evidence>
<proteinExistence type="predicted"/>
<feature type="transmembrane region" description="Helical" evidence="1">
    <location>
        <begin position="192"/>
        <end position="212"/>
    </location>
</feature>
<keyword evidence="3" id="KW-1185">Reference proteome</keyword>
<feature type="transmembrane region" description="Helical" evidence="1">
    <location>
        <begin position="133"/>
        <end position="154"/>
    </location>
</feature>
<keyword evidence="1" id="KW-1133">Transmembrane helix</keyword>